<evidence type="ECO:0000313" key="1">
    <source>
        <dbReference type="EMBL" id="AXQ68600.1"/>
    </source>
</evidence>
<gene>
    <name evidence="1" type="ORF">CcrPW_gp061</name>
</gene>
<proteinExistence type="predicted"/>
<dbReference type="Proteomes" id="UP000259026">
    <property type="component" value="Segment"/>
</dbReference>
<organism evidence="1 2">
    <name type="scientific">Caulobacter phage CcrPW</name>
    <dbReference type="NCBI Taxonomy" id="2283271"/>
    <lineage>
        <taxon>Viruses</taxon>
        <taxon>Duplodnaviria</taxon>
        <taxon>Heunggongvirae</taxon>
        <taxon>Uroviricota</taxon>
        <taxon>Caudoviricetes</taxon>
        <taxon>Jeanschmidtviridae</taxon>
        <taxon>Colossusvirus</taxon>
        <taxon>Colossusvirus PW</taxon>
    </lineage>
</organism>
<name>A0A385EA92_9CAUD</name>
<evidence type="ECO:0000313" key="2">
    <source>
        <dbReference type="Proteomes" id="UP000259026"/>
    </source>
</evidence>
<reference evidence="2" key="1">
    <citation type="submission" date="2018-07" db="EMBL/GenBank/DDBJ databases">
        <title>Giant CbK-like Caulobacter bacteriophages have genetically divergent genomes.</title>
        <authorList>
            <person name="Wilson K.M."/>
            <person name="Ely B."/>
        </authorList>
    </citation>
    <scope>NUCLEOTIDE SEQUENCE [LARGE SCALE GENOMIC DNA]</scope>
</reference>
<protein>
    <submittedName>
        <fullName evidence="1">Uncharacterized protein</fullName>
    </submittedName>
</protein>
<sequence length="81" mass="9431">MTVPWDPRAKPKGVGDEREYVSSRDYISKFERMDKNPEPEGTPEREDQIVRMAKRLLPGALRKASRDQILTQHRLFMSGVM</sequence>
<accession>A0A385EA92</accession>
<reference evidence="1 2" key="2">
    <citation type="submission" date="2018-09" db="EMBL/GenBank/DDBJ databases">
        <title>Giant CbK-like Caulobacter bacteriophages have genetically divergent genomes.</title>
        <authorList>
            <person name="Wilson K."/>
            <person name="Ely B."/>
        </authorList>
    </citation>
    <scope>NUCLEOTIDE SEQUENCE [LARGE SCALE GENOMIC DNA]</scope>
</reference>
<dbReference type="EMBL" id="MH588545">
    <property type="protein sequence ID" value="AXQ68600.1"/>
    <property type="molecule type" value="Genomic_DNA"/>
</dbReference>
<keyword evidence="2" id="KW-1185">Reference proteome</keyword>